<dbReference type="Gene3D" id="2.60.120.10">
    <property type="entry name" value="Jelly Rolls"/>
    <property type="match status" value="1"/>
</dbReference>
<dbReference type="InterPro" id="IPR011051">
    <property type="entry name" value="RmlC_Cupin_sf"/>
</dbReference>
<sequence>MSTLNAIRCSPLAAAVEGADASRAQGAALSMTTQALQQDEVIEFAASALGEEVAAVLKGRVDIVAAGEHYVLSAGEAILIPPFEARRYQCLEANCVLYRVVGDAAATTAATENQR</sequence>
<dbReference type="Proteomes" id="UP000494365">
    <property type="component" value="Unassembled WGS sequence"/>
</dbReference>
<evidence type="ECO:0008006" key="3">
    <source>
        <dbReference type="Google" id="ProtNLM"/>
    </source>
</evidence>
<dbReference type="AlphaFoldDB" id="A0A6S7BWW5"/>
<reference evidence="1 2" key="1">
    <citation type="submission" date="2020-04" db="EMBL/GenBank/DDBJ databases">
        <authorList>
            <person name="De Canck E."/>
        </authorList>
    </citation>
    <scope>NUCLEOTIDE SEQUENCE [LARGE SCALE GENOMIC DNA]</scope>
    <source>
        <strain evidence="1 2">LMG 28614</strain>
    </source>
</reference>
<name>A0A6S7BWW5_9BURK</name>
<proteinExistence type="predicted"/>
<gene>
    <name evidence="1" type="ORF">LMG28614_06368</name>
</gene>
<dbReference type="SUPFAM" id="SSF51182">
    <property type="entry name" value="RmlC-like cupins"/>
    <property type="match status" value="1"/>
</dbReference>
<keyword evidence="2" id="KW-1185">Reference proteome</keyword>
<accession>A0A6S7BWW5</accession>
<dbReference type="EMBL" id="CADIKK010000045">
    <property type="protein sequence ID" value="CAB3806320.1"/>
    <property type="molecule type" value="Genomic_DNA"/>
</dbReference>
<protein>
    <recommendedName>
        <fullName evidence="3">Cupin</fullName>
    </recommendedName>
</protein>
<evidence type="ECO:0000313" key="1">
    <source>
        <dbReference type="EMBL" id="CAB3806320.1"/>
    </source>
</evidence>
<organism evidence="1 2">
    <name type="scientific">Paraburkholderia ultramafica</name>
    <dbReference type="NCBI Taxonomy" id="1544867"/>
    <lineage>
        <taxon>Bacteria</taxon>
        <taxon>Pseudomonadati</taxon>
        <taxon>Pseudomonadota</taxon>
        <taxon>Betaproteobacteria</taxon>
        <taxon>Burkholderiales</taxon>
        <taxon>Burkholderiaceae</taxon>
        <taxon>Paraburkholderia</taxon>
    </lineage>
</organism>
<evidence type="ECO:0000313" key="2">
    <source>
        <dbReference type="Proteomes" id="UP000494365"/>
    </source>
</evidence>
<dbReference type="InterPro" id="IPR014710">
    <property type="entry name" value="RmlC-like_jellyroll"/>
</dbReference>
<dbReference type="RefSeq" id="WP_175153291.1">
    <property type="nucleotide sequence ID" value="NZ_CADIKK010000045.1"/>
</dbReference>